<evidence type="ECO:0000313" key="4">
    <source>
        <dbReference type="Proteomes" id="UP001140949"/>
    </source>
</evidence>
<accession>A0AAX6FBT4</accession>
<dbReference type="Proteomes" id="UP001140949">
    <property type="component" value="Unassembled WGS sequence"/>
</dbReference>
<feature type="region of interest" description="Disordered" evidence="1">
    <location>
        <begin position="120"/>
        <end position="157"/>
    </location>
</feature>
<keyword evidence="3" id="KW-0689">Ribosomal protein</keyword>
<evidence type="ECO:0000313" key="3">
    <source>
        <dbReference type="EMBL" id="KAJ6813481.1"/>
    </source>
</evidence>
<keyword evidence="3" id="KW-0687">Ribonucleoprotein</keyword>
<feature type="chain" id="PRO_5043702356" evidence="2">
    <location>
        <begin position="37"/>
        <end position="157"/>
    </location>
</feature>
<feature type="compositionally biased region" description="Low complexity" evidence="1">
    <location>
        <begin position="120"/>
        <end position="150"/>
    </location>
</feature>
<evidence type="ECO:0000256" key="2">
    <source>
        <dbReference type="SAM" id="SignalP"/>
    </source>
</evidence>
<organism evidence="3 4">
    <name type="scientific">Iris pallida</name>
    <name type="common">Sweet iris</name>
    <dbReference type="NCBI Taxonomy" id="29817"/>
    <lineage>
        <taxon>Eukaryota</taxon>
        <taxon>Viridiplantae</taxon>
        <taxon>Streptophyta</taxon>
        <taxon>Embryophyta</taxon>
        <taxon>Tracheophyta</taxon>
        <taxon>Spermatophyta</taxon>
        <taxon>Magnoliopsida</taxon>
        <taxon>Liliopsida</taxon>
        <taxon>Asparagales</taxon>
        <taxon>Iridaceae</taxon>
        <taxon>Iridoideae</taxon>
        <taxon>Irideae</taxon>
        <taxon>Iris</taxon>
    </lineage>
</organism>
<reference evidence="3" key="1">
    <citation type="journal article" date="2023" name="GigaByte">
        <title>Genome assembly of the bearded iris, Iris pallida Lam.</title>
        <authorList>
            <person name="Bruccoleri R.E."/>
            <person name="Oakeley E.J."/>
            <person name="Faust A.M.E."/>
            <person name="Altorfer M."/>
            <person name="Dessus-Babus S."/>
            <person name="Burckhardt D."/>
            <person name="Oertli M."/>
            <person name="Naumann U."/>
            <person name="Petersen F."/>
            <person name="Wong J."/>
        </authorList>
    </citation>
    <scope>NUCLEOTIDE SEQUENCE</scope>
    <source>
        <strain evidence="3">GSM-AAB239-AS_SAM_17_03QT</strain>
    </source>
</reference>
<name>A0AAX6FBT4_IRIPA</name>
<gene>
    <name evidence="3" type="ORF">M6B38_144165</name>
</gene>
<protein>
    <submittedName>
        <fullName evidence="3">40S ribosomal protein S12-like</fullName>
    </submittedName>
</protein>
<keyword evidence="4" id="KW-1185">Reference proteome</keyword>
<evidence type="ECO:0000256" key="1">
    <source>
        <dbReference type="SAM" id="MobiDB-lite"/>
    </source>
</evidence>
<dbReference type="GO" id="GO:0005840">
    <property type="term" value="C:ribosome"/>
    <property type="evidence" value="ECO:0007669"/>
    <property type="project" value="UniProtKB-KW"/>
</dbReference>
<dbReference type="EMBL" id="JANAVB010030367">
    <property type="protein sequence ID" value="KAJ6813481.1"/>
    <property type="molecule type" value="Genomic_DNA"/>
</dbReference>
<feature type="signal peptide" evidence="2">
    <location>
        <begin position="1"/>
        <end position="36"/>
    </location>
</feature>
<proteinExistence type="predicted"/>
<sequence length="157" mass="16918">MVLPSRPVHYLAPMVAFAAIILLLFHLLVFPTPTSPFPTTTSTSTTKTLTLIPKAKPLHRSHLRVLPMGRPDRMPTLQGRQQVEAQLRLFFDPRTRGGFRLRGRWGGARQRAGQGWTWIPTTSTPAAAGSPASTTSTPATAGSPASVPSPFLADGPN</sequence>
<comment type="caution">
    <text evidence="3">The sequence shown here is derived from an EMBL/GenBank/DDBJ whole genome shotgun (WGS) entry which is preliminary data.</text>
</comment>
<keyword evidence="2" id="KW-0732">Signal</keyword>
<dbReference type="AlphaFoldDB" id="A0AAX6FBT4"/>
<reference evidence="3" key="2">
    <citation type="submission" date="2023-04" db="EMBL/GenBank/DDBJ databases">
        <authorList>
            <person name="Bruccoleri R.E."/>
            <person name="Oakeley E.J."/>
            <person name="Faust A.-M."/>
            <person name="Dessus-Babus S."/>
            <person name="Altorfer M."/>
            <person name="Burckhardt D."/>
            <person name="Oertli M."/>
            <person name="Naumann U."/>
            <person name="Petersen F."/>
            <person name="Wong J."/>
        </authorList>
    </citation>
    <scope>NUCLEOTIDE SEQUENCE</scope>
    <source>
        <strain evidence="3">GSM-AAB239-AS_SAM_17_03QT</strain>
        <tissue evidence="3">Leaf</tissue>
    </source>
</reference>